<accession>A0A4R2KS41</accession>
<dbReference type="SUPFAM" id="SSF49503">
    <property type="entry name" value="Cupredoxins"/>
    <property type="match status" value="1"/>
</dbReference>
<dbReference type="CDD" id="cd04221">
    <property type="entry name" value="MauL"/>
    <property type="match status" value="1"/>
</dbReference>
<dbReference type="Proteomes" id="UP000294980">
    <property type="component" value="Unassembled WGS sequence"/>
</dbReference>
<protein>
    <submittedName>
        <fullName evidence="1">Plastocyanin</fullName>
    </submittedName>
</protein>
<evidence type="ECO:0000313" key="2">
    <source>
        <dbReference type="Proteomes" id="UP000294980"/>
    </source>
</evidence>
<dbReference type="AlphaFoldDB" id="A0A4R2KS41"/>
<evidence type="ECO:0000313" key="1">
    <source>
        <dbReference type="EMBL" id="TCO75602.1"/>
    </source>
</evidence>
<dbReference type="EMBL" id="SLWX01000007">
    <property type="protein sequence ID" value="TCO75602.1"/>
    <property type="molecule type" value="Genomic_DNA"/>
</dbReference>
<dbReference type="InterPro" id="IPR034242">
    <property type="entry name" value="MauL"/>
</dbReference>
<dbReference type="InterPro" id="IPR008969">
    <property type="entry name" value="CarboxyPept-like_regulatory"/>
</dbReference>
<organism evidence="1 2">
    <name type="scientific">Chromatocurvus halotolerans</name>
    <dbReference type="NCBI Taxonomy" id="1132028"/>
    <lineage>
        <taxon>Bacteria</taxon>
        <taxon>Pseudomonadati</taxon>
        <taxon>Pseudomonadota</taxon>
        <taxon>Gammaproteobacteria</taxon>
        <taxon>Cellvibrionales</taxon>
        <taxon>Halieaceae</taxon>
        <taxon>Chromatocurvus</taxon>
    </lineage>
</organism>
<keyword evidence="2" id="KW-1185">Reference proteome</keyword>
<proteinExistence type="predicted"/>
<gene>
    <name evidence="1" type="ORF">EV688_10719</name>
</gene>
<dbReference type="RefSeq" id="WP_117317614.1">
    <property type="nucleotide sequence ID" value="NZ_QQSW01000009.1"/>
</dbReference>
<dbReference type="OrthoDB" id="9772097at2"/>
<dbReference type="InterPro" id="IPR008972">
    <property type="entry name" value="Cupredoxin"/>
</dbReference>
<sequence>MALDVTVLGNDGEPLPGALVAYMGTAYTAEALPAEAVVDQRNRRFVPHISLVAPGAAVSFPNSDDTRHHVYSFSEGNAFEIKLYRSNDAPPVIFETPGVVTLGCNIHDNMKAYVVVANGRPQALADSDGLARLPWLPSGVPVTLTIWHPQLGESMAFQLKAQETTQGRVSLTLPVAWTDPQQVKSVSELESLLKRFSRDAK</sequence>
<comment type="caution">
    <text evidence="1">The sequence shown here is derived from an EMBL/GenBank/DDBJ whole genome shotgun (WGS) entry which is preliminary data.</text>
</comment>
<reference evidence="1 2" key="1">
    <citation type="submission" date="2019-03" db="EMBL/GenBank/DDBJ databases">
        <title>Genomic Encyclopedia of Type Strains, Phase IV (KMG-IV): sequencing the most valuable type-strain genomes for metagenomic binning, comparative biology and taxonomic classification.</title>
        <authorList>
            <person name="Goeker M."/>
        </authorList>
    </citation>
    <scope>NUCLEOTIDE SEQUENCE [LARGE SCALE GENOMIC DNA]</scope>
    <source>
        <strain evidence="1 2">DSM 23344</strain>
    </source>
</reference>
<dbReference type="SUPFAM" id="SSF49464">
    <property type="entry name" value="Carboxypeptidase regulatory domain-like"/>
    <property type="match status" value="1"/>
</dbReference>
<name>A0A4R2KS41_9GAMM</name>
<dbReference type="Gene3D" id="2.60.40.420">
    <property type="entry name" value="Cupredoxins - blue copper proteins"/>
    <property type="match status" value="1"/>
</dbReference>